<keyword evidence="3" id="KW-1185">Reference proteome</keyword>
<evidence type="ECO:0000313" key="2">
    <source>
        <dbReference type="EMBL" id="TGJ79446.1"/>
    </source>
</evidence>
<dbReference type="PANTHER" id="PTHR12290">
    <property type="entry name" value="CORNICHON-RELATED"/>
    <property type="match status" value="1"/>
</dbReference>
<dbReference type="Gene3D" id="3.40.50.10300">
    <property type="entry name" value="CoaB-like"/>
    <property type="match status" value="1"/>
</dbReference>
<dbReference type="GO" id="GO:0015937">
    <property type="term" value="P:coenzyme A biosynthetic process"/>
    <property type="evidence" value="ECO:0007669"/>
    <property type="project" value="UniProtKB-ARBA"/>
</dbReference>
<feature type="region of interest" description="Disordered" evidence="1">
    <location>
        <begin position="414"/>
        <end position="434"/>
    </location>
</feature>
<dbReference type="STRING" id="37992.A0A4Z0YPC5"/>
<name>A0A4Z0YPC5_9PEZI</name>
<feature type="region of interest" description="Disordered" evidence="1">
    <location>
        <begin position="25"/>
        <end position="78"/>
    </location>
</feature>
<comment type="caution">
    <text evidence="2">The sequence shown here is derived from an EMBL/GenBank/DDBJ whole genome shotgun (WGS) entry which is preliminary data.</text>
</comment>
<feature type="region of interest" description="Disordered" evidence="1">
    <location>
        <begin position="1"/>
        <end position="20"/>
    </location>
</feature>
<gene>
    <name evidence="2" type="ORF">E0Z10_g9331</name>
</gene>
<dbReference type="Proteomes" id="UP000297716">
    <property type="component" value="Unassembled WGS sequence"/>
</dbReference>
<feature type="compositionally biased region" description="Polar residues" evidence="1">
    <location>
        <begin position="256"/>
        <end position="277"/>
    </location>
</feature>
<dbReference type="SUPFAM" id="SSF102645">
    <property type="entry name" value="CoaB-like"/>
    <property type="match status" value="1"/>
</dbReference>
<proteinExistence type="predicted"/>
<feature type="compositionally biased region" description="Low complexity" evidence="1">
    <location>
        <begin position="36"/>
        <end position="61"/>
    </location>
</feature>
<dbReference type="GO" id="GO:0003824">
    <property type="term" value="F:catalytic activity"/>
    <property type="evidence" value="ECO:0007669"/>
    <property type="project" value="UniProtKB-ARBA"/>
</dbReference>
<dbReference type="InterPro" id="IPR035929">
    <property type="entry name" value="CoaB-like_sf"/>
</dbReference>
<evidence type="ECO:0000256" key="1">
    <source>
        <dbReference type="SAM" id="MobiDB-lite"/>
    </source>
</evidence>
<organism evidence="2 3">
    <name type="scientific">Xylaria hypoxylon</name>
    <dbReference type="NCBI Taxonomy" id="37992"/>
    <lineage>
        <taxon>Eukaryota</taxon>
        <taxon>Fungi</taxon>
        <taxon>Dikarya</taxon>
        <taxon>Ascomycota</taxon>
        <taxon>Pezizomycotina</taxon>
        <taxon>Sordariomycetes</taxon>
        <taxon>Xylariomycetidae</taxon>
        <taxon>Xylariales</taxon>
        <taxon>Xylariaceae</taxon>
        <taxon>Xylaria</taxon>
    </lineage>
</organism>
<feature type="compositionally biased region" description="Polar residues" evidence="1">
    <location>
        <begin position="25"/>
        <end position="35"/>
    </location>
</feature>
<evidence type="ECO:0000313" key="3">
    <source>
        <dbReference type="Proteomes" id="UP000297716"/>
    </source>
</evidence>
<dbReference type="EMBL" id="SKBN01000287">
    <property type="protein sequence ID" value="TGJ79446.1"/>
    <property type="molecule type" value="Genomic_DNA"/>
</dbReference>
<accession>A0A4Z0YPC5</accession>
<dbReference type="AlphaFoldDB" id="A0A4Z0YPC5"/>
<dbReference type="OrthoDB" id="70224at2759"/>
<sequence>MTSQLESTSPPRSTGVATPSTALSLSFNIAENRPTSRSSISSSSSSQDSMASESSRTTSSSYQVEDAYFSSNPPPKTLPQHVAAAEEFISQHAATNRRVVLVTSGGTTVPLEKNTVRFIDNFSAGTRGATSAEYFLESGYAVIFLHRQFSLLPYSRHYSHSTDCFLDFLHEAEDGSVEANPAHQQKMLRVLRKYNAAKRQNLLLMLPFVTITDYLHELRAVAQLMRPLGPNGLLYLAAAVSDFFVPPERMSEHKIQSTNATDKLGSKKQQQGPTTITTEKREPQKENEEDEAFDNFDSSPAVPRSKRLIVDLDPVPKFLKNLVDGWAPEGMIVSFKLETDPALLVHKAKYSLDRYLHHLVIGNLLTTRKWEVVFVSPGRQDQWIRVPISRRKKTLSGSGVEDLIGVAEREGSGKASEVNIGNEPMDPASLPEGEPEMEIESLIIPAVHLLHDKHVEAVRVKNLASGK</sequence>
<reference evidence="2 3" key="1">
    <citation type="submission" date="2019-03" db="EMBL/GenBank/DDBJ databases">
        <title>Draft genome sequence of Xylaria hypoxylon DSM 108379, a ubiquitous saprotrophic-parasitic fungi on hardwood.</title>
        <authorList>
            <person name="Buettner E."/>
            <person name="Leonhardt S."/>
            <person name="Gebauer A.M."/>
            <person name="Liers C."/>
            <person name="Hofrichter M."/>
            <person name="Kellner H."/>
        </authorList>
    </citation>
    <scope>NUCLEOTIDE SEQUENCE [LARGE SCALE GENOMIC DNA]</scope>
    <source>
        <strain evidence="2 3">DSM 108379</strain>
    </source>
</reference>
<protein>
    <submittedName>
        <fullName evidence="2">Uncharacterized protein</fullName>
    </submittedName>
</protein>
<feature type="region of interest" description="Disordered" evidence="1">
    <location>
        <begin position="251"/>
        <end position="300"/>
    </location>
</feature>